<dbReference type="EMBL" id="HBNR01052299">
    <property type="protein sequence ID" value="CAE4617054.1"/>
    <property type="molecule type" value="Transcribed_RNA"/>
</dbReference>
<accession>A0A6T1FPX6</accession>
<keyword evidence="2" id="KW-1133">Transmembrane helix</keyword>
<gene>
    <name evidence="3" type="ORF">AMON00008_LOCUS36676</name>
    <name evidence="4" type="ORF">AMON00008_LOCUS36677</name>
</gene>
<keyword evidence="2" id="KW-0472">Membrane</keyword>
<proteinExistence type="predicted"/>
<evidence type="ECO:0000256" key="1">
    <source>
        <dbReference type="SAM" id="MobiDB-lite"/>
    </source>
</evidence>
<feature type="compositionally biased region" description="Basic residues" evidence="1">
    <location>
        <begin position="126"/>
        <end position="141"/>
    </location>
</feature>
<sequence>MPASQGGGGGKLLAVVGGAVTLGVVIGVGCVLARGGRGPTQGEDAVHKDLLHHAESSRSRLVVMTSPQPTEQGRHERGHRAEENRAKENQAKENQAKRQHQKDHPMLERRNETRLHMHFNTNETRHRGHSRTNAARRHGHNRTNETRRGHSRANETRHGHNRTNETRHGHNRTNETRHGYNRTNETRHGHNRTNETRHHGHKHKHCSGGSLAACKCMLRCEVFGGDASKCEGHGSNETKQLVDDLILKTMLSHRNMCDGMRCITECAEALGCLDDKVLDDCRIIRKSYAESNSDADPECDLHCSS</sequence>
<dbReference type="EMBL" id="HBNR01052298">
    <property type="protein sequence ID" value="CAE4617052.1"/>
    <property type="molecule type" value="Transcribed_RNA"/>
</dbReference>
<evidence type="ECO:0000256" key="2">
    <source>
        <dbReference type="SAM" id="Phobius"/>
    </source>
</evidence>
<feature type="region of interest" description="Disordered" evidence="1">
    <location>
        <begin position="54"/>
        <end position="204"/>
    </location>
</feature>
<evidence type="ECO:0000313" key="4">
    <source>
        <dbReference type="EMBL" id="CAE4617054.1"/>
    </source>
</evidence>
<keyword evidence="2" id="KW-0812">Transmembrane</keyword>
<reference evidence="4" key="1">
    <citation type="submission" date="2021-01" db="EMBL/GenBank/DDBJ databases">
        <authorList>
            <person name="Corre E."/>
            <person name="Pelletier E."/>
            <person name="Niang G."/>
            <person name="Scheremetjew M."/>
            <person name="Finn R."/>
            <person name="Kale V."/>
            <person name="Holt S."/>
            <person name="Cochrane G."/>
            <person name="Meng A."/>
            <person name="Brown T."/>
            <person name="Cohen L."/>
        </authorList>
    </citation>
    <scope>NUCLEOTIDE SEQUENCE</scope>
    <source>
        <strain evidence="4">CCMP3105</strain>
    </source>
</reference>
<feature type="transmembrane region" description="Helical" evidence="2">
    <location>
        <begin position="12"/>
        <end position="33"/>
    </location>
</feature>
<dbReference type="AlphaFoldDB" id="A0A6T1FPX6"/>
<name>A0A6T1FPX6_9DINO</name>
<organism evidence="4">
    <name type="scientific">Alexandrium monilatum</name>
    <dbReference type="NCBI Taxonomy" id="311494"/>
    <lineage>
        <taxon>Eukaryota</taxon>
        <taxon>Sar</taxon>
        <taxon>Alveolata</taxon>
        <taxon>Dinophyceae</taxon>
        <taxon>Gonyaulacales</taxon>
        <taxon>Pyrocystaceae</taxon>
        <taxon>Alexandrium</taxon>
    </lineage>
</organism>
<evidence type="ECO:0000313" key="3">
    <source>
        <dbReference type="EMBL" id="CAE4617052.1"/>
    </source>
</evidence>
<feature type="compositionally biased region" description="Basic and acidic residues" evidence="1">
    <location>
        <begin position="72"/>
        <end position="115"/>
    </location>
</feature>
<feature type="compositionally biased region" description="Basic and acidic residues" evidence="1">
    <location>
        <begin position="142"/>
        <end position="197"/>
    </location>
</feature>
<protein>
    <submittedName>
        <fullName evidence="4">Uncharacterized protein</fullName>
    </submittedName>
</protein>